<dbReference type="GO" id="GO:0005125">
    <property type="term" value="F:cytokine activity"/>
    <property type="evidence" value="ECO:0007669"/>
    <property type="project" value="UniProtKB-KW"/>
</dbReference>
<dbReference type="EMBL" id="CAAE01014723">
    <property type="protein sequence ID" value="CAG03567.1"/>
    <property type="molecule type" value="Genomic_DNA"/>
</dbReference>
<reference evidence="11" key="1">
    <citation type="journal article" date="2004" name="Nature">
        <title>Genome duplication in the teleost fish Tetraodon nigroviridis reveals the early vertebrate proto-karyotype.</title>
        <authorList>
            <person name="Jaillon O."/>
            <person name="Aury J.-M."/>
            <person name="Brunet F."/>
            <person name="Petit J.-L."/>
            <person name="Stange-Thomann N."/>
            <person name="Mauceli E."/>
            <person name="Bouneau L."/>
            <person name="Fischer C."/>
            <person name="Ozouf-Costaz C."/>
            <person name="Bernot A."/>
            <person name="Nicaud S."/>
            <person name="Jaffe D."/>
            <person name="Fisher S."/>
            <person name="Lutfalla G."/>
            <person name="Dossat C."/>
            <person name="Segurens B."/>
            <person name="Dasilva C."/>
            <person name="Salanoubat M."/>
            <person name="Levy M."/>
            <person name="Boudet N."/>
            <person name="Castellano S."/>
            <person name="Anthouard V."/>
            <person name="Jubin C."/>
            <person name="Castelli V."/>
            <person name="Katinka M."/>
            <person name="Vacherie B."/>
            <person name="Biemont C."/>
            <person name="Skalli Z."/>
            <person name="Cattolico L."/>
            <person name="Poulain J."/>
            <person name="De Berardinis V."/>
            <person name="Cruaud C."/>
            <person name="Duprat S."/>
            <person name="Brottier P."/>
            <person name="Coutanceau J.-P."/>
            <person name="Gouzy J."/>
            <person name="Parra G."/>
            <person name="Lardier G."/>
            <person name="Chapple C."/>
            <person name="McKernan K.J."/>
            <person name="McEwan P."/>
            <person name="Bosak S."/>
            <person name="Kellis M."/>
            <person name="Volff J.-N."/>
            <person name="Guigo R."/>
            <person name="Zody M.C."/>
            <person name="Mesirov J."/>
            <person name="Lindblad-Toh K."/>
            <person name="Birren B."/>
            <person name="Nusbaum C."/>
            <person name="Kahn D."/>
            <person name="Robinson-Rechavi M."/>
            <person name="Laudet V."/>
            <person name="Schachter V."/>
            <person name="Quetier F."/>
            <person name="Saurin W."/>
            <person name="Scarpelli C."/>
            <person name="Wincker P."/>
            <person name="Lander E.S."/>
            <person name="Weissenbach J."/>
            <person name="Roest Crollius H."/>
        </authorList>
    </citation>
    <scope>NUCLEOTIDE SEQUENCE [LARGE SCALE GENOMIC DNA]</scope>
</reference>
<evidence type="ECO:0000256" key="6">
    <source>
        <dbReference type="ARBA" id="ARBA00022729"/>
    </source>
</evidence>
<dbReference type="GO" id="GO:0070378">
    <property type="term" value="P:positive regulation of ERK5 cascade"/>
    <property type="evidence" value="ECO:0007669"/>
    <property type="project" value="TreeGrafter"/>
</dbReference>
<dbReference type="PANTHER" id="PTHR28676">
    <property type="entry name" value="ALK AND LTK LIGAND 2-RELATED"/>
    <property type="match status" value="1"/>
</dbReference>
<dbReference type="InterPro" id="IPR029364">
    <property type="entry name" value="ALKL1/2"/>
</dbReference>
<organism evidence="11">
    <name type="scientific">Tetraodon nigroviridis</name>
    <name type="common">Spotted green pufferfish</name>
    <name type="synonym">Chelonodon nigroviridis</name>
    <dbReference type="NCBI Taxonomy" id="99883"/>
    <lineage>
        <taxon>Eukaryota</taxon>
        <taxon>Metazoa</taxon>
        <taxon>Chordata</taxon>
        <taxon>Craniata</taxon>
        <taxon>Vertebrata</taxon>
        <taxon>Euteleostomi</taxon>
        <taxon>Actinopterygii</taxon>
        <taxon>Neopterygii</taxon>
        <taxon>Teleostei</taxon>
        <taxon>Neoteleostei</taxon>
        <taxon>Acanthomorphata</taxon>
        <taxon>Eupercaria</taxon>
        <taxon>Tetraodontiformes</taxon>
        <taxon>Tetradontoidea</taxon>
        <taxon>Tetraodontidae</taxon>
        <taxon>Tetraodon</taxon>
    </lineage>
</organism>
<sequence length="137" mass="15051">MNGVRKHFVVGLLLLTCALSSRCSQSASTATTAATAASAGRNPTTVLRRLVEIVKNVEDSRSHLSAKTETPLMSRTWTFPTEPKDLRNAKADRRVKAVGISPIDLKKKDKFIKILTDFKRCARLLIRLAVSPQCTEG</sequence>
<dbReference type="KEGG" id="tng:GSTEN00023031G001"/>
<keyword evidence="5" id="KW-0964">Secreted</keyword>
<dbReference type="GO" id="GO:0030298">
    <property type="term" value="F:receptor signaling protein tyrosine kinase activator activity"/>
    <property type="evidence" value="ECO:0007669"/>
    <property type="project" value="InterPro"/>
</dbReference>
<comment type="subcellular location">
    <subcellularLocation>
        <location evidence="1">Cell membrane</location>
    </subcellularLocation>
    <subcellularLocation>
        <location evidence="2">Secreted</location>
    </subcellularLocation>
</comment>
<accession>Q4S715</accession>
<feature type="chain" id="PRO_5004243485" evidence="10">
    <location>
        <begin position="21"/>
        <end position="137"/>
    </location>
</feature>
<evidence type="ECO:0000256" key="4">
    <source>
        <dbReference type="ARBA" id="ARBA00022514"/>
    </source>
</evidence>
<dbReference type="GO" id="GO:0070374">
    <property type="term" value="P:positive regulation of ERK1 and ERK2 cascade"/>
    <property type="evidence" value="ECO:0007669"/>
    <property type="project" value="TreeGrafter"/>
</dbReference>
<dbReference type="AlphaFoldDB" id="Q4S715"/>
<reference evidence="11" key="2">
    <citation type="submission" date="2004-02" db="EMBL/GenBank/DDBJ databases">
        <authorList>
            <consortium name="Genoscope"/>
            <consortium name="Whitehead Institute Centre for Genome Research"/>
        </authorList>
    </citation>
    <scope>NUCLEOTIDE SEQUENCE</scope>
</reference>
<evidence type="ECO:0000256" key="7">
    <source>
        <dbReference type="ARBA" id="ARBA00023136"/>
    </source>
</evidence>
<keyword evidence="6 10" id="KW-0732">Signal</keyword>
<dbReference type="GO" id="GO:0005615">
    <property type="term" value="C:extracellular space"/>
    <property type="evidence" value="ECO:0007669"/>
    <property type="project" value="UniProtKB-KW"/>
</dbReference>
<evidence type="ECO:0000256" key="3">
    <source>
        <dbReference type="ARBA" id="ARBA00022475"/>
    </source>
</evidence>
<keyword evidence="3" id="KW-1003">Cell membrane</keyword>
<gene>
    <name evidence="11" type="ORF">GSTENG00023031001</name>
</gene>
<comment type="similarity">
    <text evidence="9">Belongs to the ALKAL family.</text>
</comment>
<dbReference type="PANTHER" id="PTHR28676:SF2">
    <property type="entry name" value="ALK AND LTK LIGAND 2"/>
    <property type="match status" value="1"/>
</dbReference>
<evidence type="ECO:0000256" key="10">
    <source>
        <dbReference type="SAM" id="SignalP"/>
    </source>
</evidence>
<comment type="caution">
    <text evidence="11">The sequence shown here is derived from an EMBL/GenBank/DDBJ whole genome shotgun (WGS) entry which is preliminary data.</text>
</comment>
<dbReference type="Pfam" id="PF15129">
    <property type="entry name" value="ALKL1_2"/>
    <property type="match status" value="2"/>
</dbReference>
<evidence type="ECO:0000256" key="5">
    <source>
        <dbReference type="ARBA" id="ARBA00022525"/>
    </source>
</evidence>
<protein>
    <submittedName>
        <fullName evidence="11">(spotted green pufferfish) hypothetical protein</fullName>
    </submittedName>
</protein>
<feature type="signal peptide" evidence="10">
    <location>
        <begin position="1"/>
        <end position="20"/>
    </location>
</feature>
<evidence type="ECO:0000256" key="1">
    <source>
        <dbReference type="ARBA" id="ARBA00004236"/>
    </source>
</evidence>
<keyword evidence="8" id="KW-1015">Disulfide bond</keyword>
<proteinExistence type="inferred from homology"/>
<evidence type="ECO:0000256" key="9">
    <source>
        <dbReference type="ARBA" id="ARBA00033741"/>
    </source>
</evidence>
<dbReference type="GO" id="GO:0030971">
    <property type="term" value="F:receptor tyrosine kinase binding"/>
    <property type="evidence" value="ECO:0007669"/>
    <property type="project" value="InterPro"/>
</dbReference>
<evidence type="ECO:0000256" key="8">
    <source>
        <dbReference type="ARBA" id="ARBA00023157"/>
    </source>
</evidence>
<dbReference type="GO" id="GO:0005886">
    <property type="term" value="C:plasma membrane"/>
    <property type="evidence" value="ECO:0007669"/>
    <property type="project" value="UniProtKB-SubCell"/>
</dbReference>
<keyword evidence="7" id="KW-0472">Membrane</keyword>
<evidence type="ECO:0000313" key="11">
    <source>
        <dbReference type="EMBL" id="CAG03567.1"/>
    </source>
</evidence>
<name>Q4S715_TETNG</name>
<dbReference type="OrthoDB" id="9807651at2759"/>
<evidence type="ECO:0000256" key="2">
    <source>
        <dbReference type="ARBA" id="ARBA00004613"/>
    </source>
</evidence>
<keyword evidence="4" id="KW-0202">Cytokine</keyword>